<dbReference type="EMBL" id="SPMX01000034">
    <property type="protein sequence ID" value="NMQ06043.1"/>
    <property type="molecule type" value="Genomic_DNA"/>
</dbReference>
<proteinExistence type="predicted"/>
<name>A0ABX1TAB8_9PROT</name>
<dbReference type="Proteomes" id="UP000886469">
    <property type="component" value="Unassembled WGS sequence"/>
</dbReference>
<protein>
    <submittedName>
        <fullName evidence="2">Uncharacterized protein</fullName>
    </submittedName>
</protein>
<evidence type="ECO:0000313" key="2">
    <source>
        <dbReference type="EMBL" id="NMQ06043.1"/>
    </source>
</evidence>
<gene>
    <name evidence="2" type="ORF">E4Q08_12660</name>
</gene>
<organism evidence="2 3">
    <name type="scientific">Candidatus Accumulibacter contiguus</name>
    <dbReference type="NCBI Taxonomy" id="2954381"/>
    <lineage>
        <taxon>Bacteria</taxon>
        <taxon>Pseudomonadati</taxon>
        <taxon>Pseudomonadota</taxon>
        <taxon>Betaproteobacteria</taxon>
        <taxon>Candidatus Accumulibacter</taxon>
    </lineage>
</organism>
<accession>A0ABX1TAB8</accession>
<keyword evidence="3" id="KW-1185">Reference proteome</keyword>
<evidence type="ECO:0000313" key="3">
    <source>
        <dbReference type="Proteomes" id="UP000886469"/>
    </source>
</evidence>
<reference evidence="2" key="1">
    <citation type="submission" date="2019-03" db="EMBL/GenBank/DDBJ databases">
        <title>Metabolic reconstructions from genomes of highly enriched 'Candidatus Accumulibacter' and 'Candidatus Competibacter' bioreactor populations.</title>
        <authorList>
            <person name="Annavajhala M.K."/>
            <person name="Welles L."/>
            <person name="Abbas B."/>
            <person name="Sorokin D."/>
            <person name="Park H."/>
            <person name="Van Loosdrecht M."/>
            <person name="Chandran K."/>
        </authorList>
    </citation>
    <scope>NUCLEOTIDE SEQUENCE</scope>
    <source>
        <strain evidence="2">SBR_L</strain>
    </source>
</reference>
<sequence length="322" mass="35726">MGWTSTSAAAILAAKPSLARDSFELGDRLESEFSSRGDIDQDDFLRFFREAICQGGEAPVFLLVLDELIDKDRLLMRVAMGGCQEYRLQTRESADWFVYQRAEEDALRSEPAAFESRIREQLIQLAGEQIRKLAIAQGASRKIRRLKAHTDSVTAPKAESDVPVWLRSDLDGTQAREVLADAARAGINSAIVFAHVALPRKDELVRAVITQAAAERTLGHFGEPQTPEGQEARNALSKQKADADQRAGTLLREALEQAQVSRAAARSWSRACSRSRYPAASCVRKRISRRGWRRCAAPSWRSSPMARCSCRVLSCNATSHLL</sequence>
<dbReference type="RefSeq" id="WP_169070652.1">
    <property type="nucleotide sequence ID" value="NZ_SPMX01000034.1"/>
</dbReference>
<evidence type="ECO:0000256" key="1">
    <source>
        <dbReference type="SAM" id="MobiDB-lite"/>
    </source>
</evidence>
<feature type="region of interest" description="Disordered" evidence="1">
    <location>
        <begin position="220"/>
        <end position="243"/>
    </location>
</feature>
<comment type="caution">
    <text evidence="2">The sequence shown here is derived from an EMBL/GenBank/DDBJ whole genome shotgun (WGS) entry which is preliminary data.</text>
</comment>